<dbReference type="GO" id="GO:0015159">
    <property type="term" value="F:polysaccharide transmembrane transporter activity"/>
    <property type="evidence" value="ECO:0007669"/>
    <property type="project" value="InterPro"/>
</dbReference>
<organism evidence="18 19">
    <name type="scientific">Ancylobacter pratisalsi</name>
    <dbReference type="NCBI Taxonomy" id="1745854"/>
    <lineage>
        <taxon>Bacteria</taxon>
        <taxon>Pseudomonadati</taxon>
        <taxon>Pseudomonadota</taxon>
        <taxon>Alphaproteobacteria</taxon>
        <taxon>Hyphomicrobiales</taxon>
        <taxon>Xanthobacteraceae</taxon>
        <taxon>Ancylobacter</taxon>
    </lineage>
</organism>
<feature type="domain" description="Polysaccharide export protein N-terminal" evidence="16">
    <location>
        <begin position="90"/>
        <end position="161"/>
    </location>
</feature>
<keyword evidence="11" id="KW-0472">Membrane</keyword>
<dbReference type="GO" id="GO:0009279">
    <property type="term" value="C:cell outer membrane"/>
    <property type="evidence" value="ECO:0007669"/>
    <property type="project" value="UniProtKB-SubCell"/>
</dbReference>
<dbReference type="PANTHER" id="PTHR33619:SF3">
    <property type="entry name" value="POLYSACCHARIDE EXPORT PROTEIN GFCE-RELATED"/>
    <property type="match status" value="1"/>
</dbReference>
<evidence type="ECO:0000256" key="15">
    <source>
        <dbReference type="SAM" id="MobiDB-lite"/>
    </source>
</evidence>
<evidence type="ECO:0000256" key="1">
    <source>
        <dbReference type="ARBA" id="ARBA00004571"/>
    </source>
</evidence>
<keyword evidence="6" id="KW-0812">Transmembrane</keyword>
<dbReference type="Pfam" id="PF22461">
    <property type="entry name" value="SLBB_2"/>
    <property type="match status" value="1"/>
</dbReference>
<proteinExistence type="inferred from homology"/>
<comment type="subcellular location">
    <subcellularLocation>
        <location evidence="1">Cell outer membrane</location>
        <topology evidence="1">Multi-pass membrane protein</topology>
    </subcellularLocation>
</comment>
<keyword evidence="12" id="KW-0564">Palmitate</keyword>
<dbReference type="RefSeq" id="WP_163076576.1">
    <property type="nucleotide sequence ID" value="NZ_CP048630.1"/>
</dbReference>
<name>A0A6P1YRV0_9HYPH</name>
<feature type="domain" description="SLBB" evidence="17">
    <location>
        <begin position="169"/>
        <end position="251"/>
    </location>
</feature>
<keyword evidence="8" id="KW-0625">Polysaccharide transport</keyword>
<dbReference type="EMBL" id="CP048630">
    <property type="protein sequence ID" value="QIB35436.1"/>
    <property type="molecule type" value="Genomic_DNA"/>
</dbReference>
<keyword evidence="7" id="KW-0732">Signal</keyword>
<dbReference type="Gene3D" id="3.30.1950.10">
    <property type="entry name" value="wza like domain"/>
    <property type="match status" value="1"/>
</dbReference>
<keyword evidence="4" id="KW-1134">Transmembrane beta strand</keyword>
<keyword evidence="13" id="KW-0998">Cell outer membrane</keyword>
<keyword evidence="10" id="KW-0626">Porin</keyword>
<evidence type="ECO:0000256" key="13">
    <source>
        <dbReference type="ARBA" id="ARBA00023237"/>
    </source>
</evidence>
<evidence type="ECO:0000256" key="14">
    <source>
        <dbReference type="ARBA" id="ARBA00023288"/>
    </source>
</evidence>
<evidence type="ECO:0000256" key="11">
    <source>
        <dbReference type="ARBA" id="ARBA00023136"/>
    </source>
</evidence>
<dbReference type="Gene3D" id="3.10.560.10">
    <property type="entry name" value="Outer membrane lipoprotein wza domain like"/>
    <property type="match status" value="1"/>
</dbReference>
<dbReference type="Proteomes" id="UP000464751">
    <property type="component" value="Chromosome"/>
</dbReference>
<protein>
    <submittedName>
        <fullName evidence="18">Polysaccharide export protein</fullName>
    </submittedName>
</protein>
<accession>A0A6P1YRV0</accession>
<evidence type="ECO:0000256" key="5">
    <source>
        <dbReference type="ARBA" id="ARBA00022597"/>
    </source>
</evidence>
<dbReference type="InterPro" id="IPR049712">
    <property type="entry name" value="Poly_export"/>
</dbReference>
<keyword evidence="19" id="KW-1185">Reference proteome</keyword>
<evidence type="ECO:0000256" key="4">
    <source>
        <dbReference type="ARBA" id="ARBA00022452"/>
    </source>
</evidence>
<comment type="similarity">
    <text evidence="2">Belongs to the BexD/CtrA/VexA family.</text>
</comment>
<evidence type="ECO:0000256" key="8">
    <source>
        <dbReference type="ARBA" id="ARBA00023047"/>
    </source>
</evidence>
<dbReference type="PANTHER" id="PTHR33619">
    <property type="entry name" value="POLYSACCHARIDE EXPORT PROTEIN GFCE-RELATED"/>
    <property type="match status" value="1"/>
</dbReference>
<gene>
    <name evidence="18" type="ORF">G3A50_18260</name>
</gene>
<evidence type="ECO:0000259" key="17">
    <source>
        <dbReference type="Pfam" id="PF22461"/>
    </source>
</evidence>
<dbReference type="Pfam" id="PF02563">
    <property type="entry name" value="Poly_export"/>
    <property type="match status" value="1"/>
</dbReference>
<dbReference type="GO" id="GO:0015288">
    <property type="term" value="F:porin activity"/>
    <property type="evidence" value="ECO:0007669"/>
    <property type="project" value="UniProtKB-KW"/>
</dbReference>
<evidence type="ECO:0000256" key="2">
    <source>
        <dbReference type="ARBA" id="ARBA00009450"/>
    </source>
</evidence>
<evidence type="ECO:0000256" key="9">
    <source>
        <dbReference type="ARBA" id="ARBA00023065"/>
    </source>
</evidence>
<dbReference type="GO" id="GO:0006811">
    <property type="term" value="P:monoatomic ion transport"/>
    <property type="evidence" value="ECO:0007669"/>
    <property type="project" value="UniProtKB-KW"/>
</dbReference>
<keyword evidence="9" id="KW-0406">Ion transport</keyword>
<evidence type="ECO:0000256" key="7">
    <source>
        <dbReference type="ARBA" id="ARBA00022729"/>
    </source>
</evidence>
<dbReference type="GO" id="GO:0046930">
    <property type="term" value="C:pore complex"/>
    <property type="evidence" value="ECO:0007669"/>
    <property type="project" value="UniProtKB-KW"/>
</dbReference>
<evidence type="ECO:0000259" key="16">
    <source>
        <dbReference type="Pfam" id="PF02563"/>
    </source>
</evidence>
<dbReference type="InterPro" id="IPR054765">
    <property type="entry name" value="SLBB_dom"/>
</dbReference>
<dbReference type="AlphaFoldDB" id="A0A6P1YRV0"/>
<keyword evidence="14" id="KW-0449">Lipoprotein</keyword>
<evidence type="ECO:0000313" key="18">
    <source>
        <dbReference type="EMBL" id="QIB35436.1"/>
    </source>
</evidence>
<reference evidence="18 19" key="1">
    <citation type="submission" date="2020-02" db="EMBL/GenBank/DDBJ databases">
        <authorList>
            <person name="Li G."/>
        </authorList>
    </citation>
    <scope>NUCLEOTIDE SEQUENCE [LARGE SCALE GENOMIC DNA]</scope>
    <source>
        <strain evidence="18 19">DSM 102029</strain>
    </source>
</reference>
<keyword evidence="5" id="KW-0762">Sugar transport</keyword>
<feature type="region of interest" description="Disordered" evidence="15">
    <location>
        <begin position="1"/>
        <end position="21"/>
    </location>
</feature>
<evidence type="ECO:0000313" key="19">
    <source>
        <dbReference type="Proteomes" id="UP000464751"/>
    </source>
</evidence>
<sequence>MLFRPHGEPFSTVGHAPARSRAPRPLAARWAGLAGVALCALVLAGCQTTSSQTTGSVGKPQSPNDTFTTGQELRFTEVNPQGFRPWSSQLPPYRIGAGDKLKIKYFLTREMDEELTVSPDGTIAPRAIGQLKVEGLTLAGAQQVVRSASRAELADQKVVIALEDAVSAKVYIGGMVERPGPYNISEMRAGTLQSILTAGGFTDEARTGQVAIIRRGPDNMPMLRLVNVQDIIQTGFTLDDVQLAAGDIVYVPRSSVAELNVWIDQFINKVVPFQRSFNYTLGTQSSVVP</sequence>
<evidence type="ECO:0000256" key="10">
    <source>
        <dbReference type="ARBA" id="ARBA00023114"/>
    </source>
</evidence>
<dbReference type="KEGG" id="apra:G3A50_18260"/>
<evidence type="ECO:0000256" key="3">
    <source>
        <dbReference type="ARBA" id="ARBA00022448"/>
    </source>
</evidence>
<evidence type="ECO:0000256" key="6">
    <source>
        <dbReference type="ARBA" id="ARBA00022692"/>
    </source>
</evidence>
<dbReference type="InterPro" id="IPR003715">
    <property type="entry name" value="Poly_export_N"/>
</dbReference>
<evidence type="ECO:0000256" key="12">
    <source>
        <dbReference type="ARBA" id="ARBA00023139"/>
    </source>
</evidence>
<keyword evidence="3" id="KW-0813">Transport</keyword>